<dbReference type="Proteomes" id="UP001610563">
    <property type="component" value="Unassembled WGS sequence"/>
</dbReference>
<evidence type="ECO:0000313" key="2">
    <source>
        <dbReference type="Proteomes" id="UP001610563"/>
    </source>
</evidence>
<organism evidence="1 2">
    <name type="scientific">Aspergillus keveii</name>
    <dbReference type="NCBI Taxonomy" id="714993"/>
    <lineage>
        <taxon>Eukaryota</taxon>
        <taxon>Fungi</taxon>
        <taxon>Dikarya</taxon>
        <taxon>Ascomycota</taxon>
        <taxon>Pezizomycotina</taxon>
        <taxon>Eurotiomycetes</taxon>
        <taxon>Eurotiomycetidae</taxon>
        <taxon>Eurotiales</taxon>
        <taxon>Aspergillaceae</taxon>
        <taxon>Aspergillus</taxon>
        <taxon>Aspergillus subgen. Nidulantes</taxon>
    </lineage>
</organism>
<gene>
    <name evidence="1" type="ORF">BJX66DRAFT_344058</name>
</gene>
<dbReference type="EMBL" id="JBFTWV010000180">
    <property type="protein sequence ID" value="KAL2784442.1"/>
    <property type="molecule type" value="Genomic_DNA"/>
</dbReference>
<keyword evidence="2" id="KW-1185">Reference proteome</keyword>
<accession>A0ABR4FMI9</accession>
<comment type="caution">
    <text evidence="1">The sequence shown here is derived from an EMBL/GenBank/DDBJ whole genome shotgun (WGS) entry which is preliminary data.</text>
</comment>
<evidence type="ECO:0000313" key="1">
    <source>
        <dbReference type="EMBL" id="KAL2784442.1"/>
    </source>
</evidence>
<reference evidence="1 2" key="1">
    <citation type="submission" date="2024-07" db="EMBL/GenBank/DDBJ databases">
        <title>Section-level genome sequencing and comparative genomics of Aspergillus sections Usti and Cavernicolus.</title>
        <authorList>
            <consortium name="Lawrence Berkeley National Laboratory"/>
            <person name="Nybo J.L."/>
            <person name="Vesth T.C."/>
            <person name="Theobald S."/>
            <person name="Frisvad J.C."/>
            <person name="Larsen T.O."/>
            <person name="Kjaerboelling I."/>
            <person name="Rothschild-Mancinelli K."/>
            <person name="Lyhne E.K."/>
            <person name="Kogle M.E."/>
            <person name="Barry K."/>
            <person name="Clum A."/>
            <person name="Na H."/>
            <person name="Ledsgaard L."/>
            <person name="Lin J."/>
            <person name="Lipzen A."/>
            <person name="Kuo A."/>
            <person name="Riley R."/>
            <person name="Mondo S."/>
            <person name="Labutti K."/>
            <person name="Haridas S."/>
            <person name="Pangalinan J."/>
            <person name="Salamov A.A."/>
            <person name="Simmons B.A."/>
            <person name="Magnuson J.K."/>
            <person name="Chen J."/>
            <person name="Drula E."/>
            <person name="Henrissat B."/>
            <person name="Wiebenga A."/>
            <person name="Lubbers R.J."/>
            <person name="Gomes A.C."/>
            <person name="Makela M.R."/>
            <person name="Stajich J."/>
            <person name="Grigoriev I.V."/>
            <person name="Mortensen U.H."/>
            <person name="De Vries R.P."/>
            <person name="Baker S.E."/>
            <person name="Andersen M.R."/>
        </authorList>
    </citation>
    <scope>NUCLEOTIDE SEQUENCE [LARGE SCALE GENOMIC DNA]</scope>
    <source>
        <strain evidence="1 2">CBS 209.92</strain>
    </source>
</reference>
<protein>
    <submittedName>
        <fullName evidence="1">Uncharacterized protein</fullName>
    </submittedName>
</protein>
<sequence>MSPNCNTNNCVPDTRAIAATVAKVLNTAKVPNVLWGWQVVSLLGVDYKYPVIIKPHIKKASKTLAAAGYIRCIDAICSTKSNDDHPHLAADEHFHSNAVHLHYDKDRRSADFAGIRLYSKARLLWWIPDNGLETMEDRAVDALLMSTTDASIPEPEIGTWASGTGRWNDVPDAGGVRVLRPALFFEALQLLMCLYYYDVESQGNAFSEMWCGILLSEVNDGVVQEIEAKLAPEFRRVWEHDKKVQSEEERSMDTNFYPILRLRERLLMGSLRQSTYHPPLPVENRVGTPQLPELDVDPDYVVKRKRQG</sequence>
<name>A0ABR4FMI9_9EURO</name>
<proteinExistence type="predicted"/>